<name>A0A7K0C123_9ACTN</name>
<sequence>MPARTPPTVRLRRLASRLFKLREAQGLSREDVAERTGINPATLYRIEKARGRPQARTLQALLALYEVEPAERVQLLQLLKDAGRRGWLQAYENELPEEYSAYIEFEDQAREVWNYESLYIPGLLQTEEYARAVIPGGMPALSPDEVEQRVAVRMERQGVLRRPSPLHLWAICDEAALHRVVGGVQVTREQLLHLVEMAKLPNVTLQVIPFDAGAHPGMPGSFVVMNFPADPSVVYIDSMAGDLFLEEEAEVRRYSGIYEHLRAVALSPAVSVDLVRCRAEACE</sequence>
<evidence type="ECO:0000313" key="3">
    <source>
        <dbReference type="Proteomes" id="UP000487268"/>
    </source>
</evidence>
<protein>
    <recommendedName>
        <fullName evidence="1">HTH cro/C1-type domain-containing protein</fullName>
    </recommendedName>
</protein>
<keyword evidence="3" id="KW-1185">Reference proteome</keyword>
<dbReference type="PROSITE" id="PS50943">
    <property type="entry name" value="HTH_CROC1"/>
    <property type="match status" value="1"/>
</dbReference>
<proteinExistence type="predicted"/>
<dbReference type="Pfam" id="PF13560">
    <property type="entry name" value="HTH_31"/>
    <property type="match status" value="1"/>
</dbReference>
<dbReference type="InterPro" id="IPR001387">
    <property type="entry name" value="Cro/C1-type_HTH"/>
</dbReference>
<dbReference type="InterPro" id="IPR010982">
    <property type="entry name" value="Lambda_DNA-bd_dom_sf"/>
</dbReference>
<dbReference type="AlphaFoldDB" id="A0A7K0C123"/>
<dbReference type="SUPFAM" id="SSF47413">
    <property type="entry name" value="lambda repressor-like DNA-binding domains"/>
    <property type="match status" value="1"/>
</dbReference>
<reference evidence="2 3" key="1">
    <citation type="submission" date="2019-10" db="EMBL/GenBank/DDBJ databases">
        <title>Actinomadura rubteroloni sp. nov. and Actinomadura macrotermitis sp. nov., isolated from the gut of fungus growing-termite Macrotermes natalensis.</title>
        <authorList>
            <person name="Benndorf R."/>
            <person name="Martin K."/>
            <person name="Kuefner M."/>
            <person name="De Beer W."/>
            <person name="Kaster A.-K."/>
            <person name="Vollmers J."/>
            <person name="Poulsen M."/>
            <person name="Beemelmanns C."/>
        </authorList>
    </citation>
    <scope>NUCLEOTIDE SEQUENCE [LARGE SCALE GENOMIC DNA]</scope>
    <source>
        <strain evidence="2 3">RB68</strain>
    </source>
</reference>
<evidence type="ECO:0000313" key="2">
    <source>
        <dbReference type="EMBL" id="MQY07056.1"/>
    </source>
</evidence>
<dbReference type="CDD" id="cd00093">
    <property type="entry name" value="HTH_XRE"/>
    <property type="match status" value="1"/>
</dbReference>
<feature type="domain" description="HTH cro/C1-type" evidence="1">
    <location>
        <begin position="20"/>
        <end position="72"/>
    </location>
</feature>
<organism evidence="2 3">
    <name type="scientific">Actinomadura macrotermitis</name>
    <dbReference type="NCBI Taxonomy" id="2585200"/>
    <lineage>
        <taxon>Bacteria</taxon>
        <taxon>Bacillati</taxon>
        <taxon>Actinomycetota</taxon>
        <taxon>Actinomycetes</taxon>
        <taxon>Streptosporangiales</taxon>
        <taxon>Thermomonosporaceae</taxon>
        <taxon>Actinomadura</taxon>
    </lineage>
</organism>
<comment type="caution">
    <text evidence="2">The sequence shown here is derived from an EMBL/GenBank/DDBJ whole genome shotgun (WGS) entry which is preliminary data.</text>
</comment>
<dbReference type="EMBL" id="WEGH01000003">
    <property type="protein sequence ID" value="MQY07056.1"/>
    <property type="molecule type" value="Genomic_DNA"/>
</dbReference>
<dbReference type="Gene3D" id="1.10.260.40">
    <property type="entry name" value="lambda repressor-like DNA-binding domains"/>
    <property type="match status" value="1"/>
</dbReference>
<dbReference type="SMART" id="SM00530">
    <property type="entry name" value="HTH_XRE"/>
    <property type="match status" value="1"/>
</dbReference>
<dbReference type="Pfam" id="PF19054">
    <property type="entry name" value="DUF5753"/>
    <property type="match status" value="1"/>
</dbReference>
<gene>
    <name evidence="2" type="ORF">ACRB68_51530</name>
</gene>
<dbReference type="InterPro" id="IPR043917">
    <property type="entry name" value="DUF5753"/>
</dbReference>
<dbReference type="Proteomes" id="UP000487268">
    <property type="component" value="Unassembled WGS sequence"/>
</dbReference>
<evidence type="ECO:0000259" key="1">
    <source>
        <dbReference type="PROSITE" id="PS50943"/>
    </source>
</evidence>
<accession>A0A7K0C123</accession>
<dbReference type="GO" id="GO:0003677">
    <property type="term" value="F:DNA binding"/>
    <property type="evidence" value="ECO:0007669"/>
    <property type="project" value="InterPro"/>
</dbReference>